<dbReference type="SUPFAM" id="SSF82549">
    <property type="entry name" value="DAK1/DegV-like"/>
    <property type="match status" value="1"/>
</dbReference>
<dbReference type="Gene3D" id="3.30.1180.10">
    <property type="match status" value="1"/>
</dbReference>
<dbReference type="RefSeq" id="WP_023790088.1">
    <property type="nucleotide sequence ID" value="NC_022998.1"/>
</dbReference>
<dbReference type="EMBL" id="CP006682">
    <property type="protein sequence ID" value="AHB36720.1"/>
    <property type="molecule type" value="Genomic_DNA"/>
</dbReference>
<proteinExistence type="predicted"/>
<evidence type="ECO:0000313" key="2">
    <source>
        <dbReference type="EMBL" id="AHB36720.1"/>
    </source>
</evidence>
<dbReference type="InterPro" id="IPR043168">
    <property type="entry name" value="DegV_C"/>
</dbReference>
<dbReference type="Proteomes" id="UP000018550">
    <property type="component" value="Chromosome"/>
</dbReference>
<dbReference type="InterPro" id="IPR003797">
    <property type="entry name" value="DegV"/>
</dbReference>
<keyword evidence="1" id="KW-0446">Lipid-binding</keyword>
<accession>V5RLJ5</accession>
<dbReference type="InterPro" id="IPR050270">
    <property type="entry name" value="DegV_domain_contain"/>
</dbReference>
<dbReference type="STRING" id="1276258.SAPIS_v1c08750"/>
<dbReference type="AlphaFoldDB" id="V5RLJ5"/>
<dbReference type="KEGG" id="sapi:SAPIS_v1c08750"/>
<dbReference type="NCBIfam" id="TIGR00762">
    <property type="entry name" value="DegV"/>
    <property type="match status" value="1"/>
</dbReference>
<dbReference type="GO" id="GO:0008289">
    <property type="term" value="F:lipid binding"/>
    <property type="evidence" value="ECO:0007669"/>
    <property type="project" value="UniProtKB-KW"/>
</dbReference>
<reference evidence="2 3" key="1">
    <citation type="journal article" date="2014" name="Genome Announc.">
        <title>Complete Genome Sequence of Spiroplasma apis B31T (ATCC 33834), a Bacterium Associated with May Disease of Honeybees (Apis mellifera).</title>
        <authorList>
            <person name="Ku C."/>
            <person name="Lo W.S."/>
            <person name="Chen L.L."/>
            <person name="Kuo C.H."/>
        </authorList>
    </citation>
    <scope>NUCLEOTIDE SEQUENCE [LARGE SCALE GENOMIC DNA]</scope>
    <source>
        <strain evidence="2">B31</strain>
    </source>
</reference>
<dbReference type="PATRIC" id="fig|1276258.3.peg.896"/>
<sequence length="285" mass="31900">MKIGILVDSSSGILTQDLVGTNIDLINLHIIKQDEEDFIDTPENVEKHKVFDAIKNNEKISTSQASPGELMVKYDEMLGKYDHIIHITITPNLSSMHATAYGVANAPEYKGKVSVWDHGLAANVIKSLVFKFNDMINNNVTDITLFEKELRLWEKKTLVVIVPGDLSKLAKSGRGKAVLLALMKMFKTKVAIHWCGKPKKIAMGRTVASVLEKVAQYFKKTLGNHLKITFLHTQETSNKIITQIKNVMSENKIEFDTDIVPPIYACHAGVDTIGFVAYDEKLFKK</sequence>
<dbReference type="PROSITE" id="PS51482">
    <property type="entry name" value="DEGV"/>
    <property type="match status" value="1"/>
</dbReference>
<dbReference type="Pfam" id="PF02645">
    <property type="entry name" value="DegV"/>
    <property type="match status" value="1"/>
</dbReference>
<name>V5RLJ5_SPIAP</name>
<dbReference type="PANTHER" id="PTHR33434">
    <property type="entry name" value="DEGV DOMAIN-CONTAINING PROTEIN DR_1986-RELATED"/>
    <property type="match status" value="1"/>
</dbReference>
<organism evidence="2 3">
    <name type="scientific">Spiroplasma apis B31</name>
    <dbReference type="NCBI Taxonomy" id="1276258"/>
    <lineage>
        <taxon>Bacteria</taxon>
        <taxon>Bacillati</taxon>
        <taxon>Mycoplasmatota</taxon>
        <taxon>Mollicutes</taxon>
        <taxon>Entomoplasmatales</taxon>
        <taxon>Spiroplasmataceae</taxon>
        <taxon>Spiroplasma</taxon>
    </lineage>
</organism>
<dbReference type="PANTHER" id="PTHR33434:SF2">
    <property type="entry name" value="FATTY ACID-BINDING PROTEIN TM_1468"/>
    <property type="match status" value="1"/>
</dbReference>
<protein>
    <submittedName>
        <fullName evidence="2">DegV family protein</fullName>
    </submittedName>
</protein>
<dbReference type="OrthoDB" id="391635at2"/>
<dbReference type="HOGENOM" id="CLU_048251_3_0_14"/>
<gene>
    <name evidence="2" type="primary">degV</name>
    <name evidence="2" type="ORF">SAPIS_v1c08750</name>
</gene>
<keyword evidence="3" id="KW-1185">Reference proteome</keyword>
<evidence type="ECO:0000313" key="3">
    <source>
        <dbReference type="Proteomes" id="UP000018550"/>
    </source>
</evidence>
<dbReference type="eggNOG" id="COG1307">
    <property type="taxonomic scope" value="Bacteria"/>
</dbReference>
<evidence type="ECO:0000256" key="1">
    <source>
        <dbReference type="ARBA" id="ARBA00023121"/>
    </source>
</evidence>
<dbReference type="Gene3D" id="3.40.50.10170">
    <property type="match status" value="1"/>
</dbReference>